<dbReference type="EMBL" id="GG692428">
    <property type="protein sequence ID" value="EER39946.1"/>
    <property type="molecule type" value="Genomic_DNA"/>
</dbReference>
<organism evidence="1 2">
    <name type="scientific">Ajellomyces capsulatus (strain H143)</name>
    <name type="common">Darling's disease fungus</name>
    <name type="synonym">Histoplasma capsulatum</name>
    <dbReference type="NCBI Taxonomy" id="544712"/>
    <lineage>
        <taxon>Eukaryota</taxon>
        <taxon>Fungi</taxon>
        <taxon>Dikarya</taxon>
        <taxon>Ascomycota</taxon>
        <taxon>Pezizomycotina</taxon>
        <taxon>Eurotiomycetes</taxon>
        <taxon>Eurotiomycetidae</taxon>
        <taxon>Onygenales</taxon>
        <taxon>Ajellomycetaceae</taxon>
        <taxon>Histoplasma</taxon>
    </lineage>
</organism>
<proteinExistence type="predicted"/>
<accession>C6HI18</accession>
<protein>
    <submittedName>
        <fullName evidence="1">Uncharacterized protein</fullName>
    </submittedName>
</protein>
<name>C6HI18_AJECH</name>
<evidence type="ECO:0000313" key="2">
    <source>
        <dbReference type="Proteomes" id="UP000002624"/>
    </source>
</evidence>
<dbReference type="VEuPathDB" id="FungiDB:HCDG_06168"/>
<dbReference type="AlphaFoldDB" id="C6HI18"/>
<dbReference type="Proteomes" id="UP000002624">
    <property type="component" value="Unassembled WGS sequence"/>
</dbReference>
<gene>
    <name evidence="1" type="ORF">HCDG_06168</name>
</gene>
<evidence type="ECO:0000313" key="1">
    <source>
        <dbReference type="EMBL" id="EER39946.1"/>
    </source>
</evidence>
<sequence length="102" mass="11810">MAFIQGTECFVSVTSPRKIVSVKLEKKARRRVFPQRDHVVVRQPIRRLDQVVVRVIGMLTPWDRRTCERGVHVRGAGPTPHTINQRRKWKDLLLLSASSTVR</sequence>
<dbReference type="HOGENOM" id="CLU_2276634_0_0_1"/>
<reference evidence="2" key="1">
    <citation type="submission" date="2009-05" db="EMBL/GenBank/DDBJ databases">
        <title>The genome sequence of Ajellomyces capsulatus strain H143.</title>
        <authorList>
            <person name="Champion M."/>
            <person name="Cuomo C.A."/>
            <person name="Ma L.-J."/>
            <person name="Henn M.R."/>
            <person name="Sil A."/>
            <person name="Goldman B."/>
            <person name="Young S.K."/>
            <person name="Kodira C.D."/>
            <person name="Zeng Q."/>
            <person name="Koehrsen M."/>
            <person name="Alvarado L."/>
            <person name="Berlin A.M."/>
            <person name="Borenstein D."/>
            <person name="Chen Z."/>
            <person name="Engels R."/>
            <person name="Freedman E."/>
            <person name="Gellesch M."/>
            <person name="Goldberg J."/>
            <person name="Griggs A."/>
            <person name="Gujja S."/>
            <person name="Heiman D.I."/>
            <person name="Hepburn T.A."/>
            <person name="Howarth C."/>
            <person name="Jen D."/>
            <person name="Larson L."/>
            <person name="Lewis B."/>
            <person name="Mehta T."/>
            <person name="Park D."/>
            <person name="Pearson M."/>
            <person name="Roberts A."/>
            <person name="Saif S."/>
            <person name="Shea T.D."/>
            <person name="Shenoy N."/>
            <person name="Sisk P."/>
            <person name="Stolte C."/>
            <person name="Sykes S."/>
            <person name="Walk T."/>
            <person name="White J."/>
            <person name="Yandava C."/>
            <person name="Klein B."/>
            <person name="McEwen J.G."/>
            <person name="Puccia R."/>
            <person name="Goldman G.H."/>
            <person name="Felipe M.S."/>
            <person name="Nino-Vega G."/>
            <person name="San-Blas G."/>
            <person name="Taylor J.W."/>
            <person name="Mendoza L."/>
            <person name="Galagan J.E."/>
            <person name="Nusbaum C."/>
            <person name="Birren B.W."/>
        </authorList>
    </citation>
    <scope>NUCLEOTIDE SEQUENCE [LARGE SCALE GENOMIC DNA]</scope>
    <source>
        <strain evidence="2">H143</strain>
    </source>
</reference>